<accession>A0ACD4NNC4</accession>
<reference evidence="1" key="1">
    <citation type="submission" date="2022-11" db="EMBL/GenBank/DDBJ databases">
        <title>beta-Carotene-producing bacterium, Jeongeuplla avenae sp. nov., alleviates the salt stress of Arabidopsis seedlings.</title>
        <authorList>
            <person name="Jiang L."/>
            <person name="Lee J."/>
        </authorList>
    </citation>
    <scope>NUCLEOTIDE SEQUENCE</scope>
    <source>
        <strain evidence="1">DY_R2A_6</strain>
    </source>
</reference>
<name>A0ACD4NNC4_9HYPH</name>
<dbReference type="EMBL" id="CP113520">
    <property type="protein sequence ID" value="WAJ28401.1"/>
    <property type="molecule type" value="Genomic_DNA"/>
</dbReference>
<proteinExistence type="predicted"/>
<sequence length="271" mass="28572">MSRAILRFAILAVSAVASVPASATDTQADPAGVPLTPDERIDAVFELGAGAMVSPEYEGSDDYEASPWPILGLDYLSIPGLVTFGSINPQGGGLSIGPSFGYGGERDDDDLDGLDDIDATYEAGIKLGYEWNNAEVYGEARYAFGGADGFVGAVGANAIARPNQALLLKAGPRATFASDDYMNTYFGVDADEFVRSGGKFDAFEADGGVKSVGLEASARYEFAPTWFLNAEGSYMRLVGDAKDSPIVQEEGSEDQLTFGLGLSKRFSVDLF</sequence>
<organism evidence="1 2">
    <name type="scientific">Antarcticirhabdus aurantiaca</name>
    <dbReference type="NCBI Taxonomy" id="2606717"/>
    <lineage>
        <taxon>Bacteria</taxon>
        <taxon>Pseudomonadati</taxon>
        <taxon>Pseudomonadota</taxon>
        <taxon>Alphaproteobacteria</taxon>
        <taxon>Hyphomicrobiales</taxon>
        <taxon>Aurantimonadaceae</taxon>
        <taxon>Antarcticirhabdus</taxon>
    </lineage>
</organism>
<gene>
    <name evidence="1" type="ORF">OXU80_26925</name>
</gene>
<keyword evidence="2" id="KW-1185">Reference proteome</keyword>
<evidence type="ECO:0000313" key="2">
    <source>
        <dbReference type="Proteomes" id="UP001163223"/>
    </source>
</evidence>
<evidence type="ECO:0000313" key="1">
    <source>
        <dbReference type="EMBL" id="WAJ28401.1"/>
    </source>
</evidence>
<protein>
    <submittedName>
        <fullName evidence="1">MipA/OmpV family protein</fullName>
    </submittedName>
</protein>
<dbReference type="Proteomes" id="UP001163223">
    <property type="component" value="Chromosome"/>
</dbReference>